<evidence type="ECO:0000256" key="1">
    <source>
        <dbReference type="SAM" id="MobiDB-lite"/>
    </source>
</evidence>
<feature type="region of interest" description="Disordered" evidence="1">
    <location>
        <begin position="1"/>
        <end position="25"/>
    </location>
</feature>
<proteinExistence type="predicted"/>
<accession>A0A061RNW0</accession>
<feature type="compositionally biased region" description="Low complexity" evidence="1">
    <location>
        <begin position="109"/>
        <end position="120"/>
    </location>
</feature>
<name>A0A061RNW0_9CHLO</name>
<sequence>GDAAAAVERPDRRYQNATSGKQSGHNLPVAVERGFARCHAGVSLLRALDHMKEERWRVSAWDLASFILFILFYPYTSLSLSFSSFVCFAVGGGALKVAPRKHGEELPSRQRNSASSSSKRQTTDFLCRKDL</sequence>
<organism evidence="2">
    <name type="scientific">Tetraselmis sp. GSL018</name>
    <dbReference type="NCBI Taxonomy" id="582737"/>
    <lineage>
        <taxon>Eukaryota</taxon>
        <taxon>Viridiplantae</taxon>
        <taxon>Chlorophyta</taxon>
        <taxon>core chlorophytes</taxon>
        <taxon>Chlorodendrophyceae</taxon>
        <taxon>Chlorodendrales</taxon>
        <taxon>Chlorodendraceae</taxon>
        <taxon>Tetraselmis</taxon>
    </lineage>
</organism>
<feature type="region of interest" description="Disordered" evidence="1">
    <location>
        <begin position="100"/>
        <end position="131"/>
    </location>
</feature>
<feature type="non-terminal residue" evidence="2">
    <location>
        <position position="131"/>
    </location>
</feature>
<reference evidence="2" key="1">
    <citation type="submission" date="2014-05" db="EMBL/GenBank/DDBJ databases">
        <title>The transcriptome of the halophilic microalga Tetraselmis sp. GSL018 isolated from the Great Salt Lake, Utah.</title>
        <authorList>
            <person name="Jinkerson R.E."/>
            <person name="D'Adamo S."/>
            <person name="Posewitz M.C."/>
        </authorList>
    </citation>
    <scope>NUCLEOTIDE SEQUENCE</scope>
    <source>
        <strain evidence="2">GSL018</strain>
    </source>
</reference>
<feature type="compositionally biased region" description="Polar residues" evidence="1">
    <location>
        <begin position="15"/>
        <end position="25"/>
    </location>
</feature>
<gene>
    <name evidence="2" type="ORF">TSPGSL018_31485</name>
</gene>
<evidence type="ECO:0000313" key="2">
    <source>
        <dbReference type="EMBL" id="JAC72380.1"/>
    </source>
</evidence>
<dbReference type="AlphaFoldDB" id="A0A061RNW0"/>
<protein>
    <submittedName>
        <fullName evidence="2">Uncharacterized protein</fullName>
    </submittedName>
</protein>
<feature type="non-terminal residue" evidence="2">
    <location>
        <position position="1"/>
    </location>
</feature>
<dbReference type="EMBL" id="GBEZ01013623">
    <property type="protein sequence ID" value="JAC72380.1"/>
    <property type="molecule type" value="Transcribed_RNA"/>
</dbReference>